<sequence length="183" mass="19001">MRGSLTEGNGLKRGPLISEQVGDKGNGKWASRGRDSAEVGEEPGVLKGEGKTGVSNNGKSSEASYSTGRISQAAVSIQLWAPAPCGGFTLGGSTARIKVAAGAVVHIHFMTCLGSTSSDKELCIERGAGGLVKPFTSRERKNCFDAVTRGVWSSAYLYAVPQHFMRPGSVKVSQGNEAQALGA</sequence>
<dbReference type="Proteomes" id="UP000298030">
    <property type="component" value="Unassembled WGS sequence"/>
</dbReference>
<evidence type="ECO:0000256" key="1">
    <source>
        <dbReference type="SAM" id="MobiDB-lite"/>
    </source>
</evidence>
<organism evidence="2 3">
    <name type="scientific">Coprinellus micaceus</name>
    <name type="common">Glistening ink-cap mushroom</name>
    <name type="synonym">Coprinus micaceus</name>
    <dbReference type="NCBI Taxonomy" id="71717"/>
    <lineage>
        <taxon>Eukaryota</taxon>
        <taxon>Fungi</taxon>
        <taxon>Dikarya</taxon>
        <taxon>Basidiomycota</taxon>
        <taxon>Agaricomycotina</taxon>
        <taxon>Agaricomycetes</taxon>
        <taxon>Agaricomycetidae</taxon>
        <taxon>Agaricales</taxon>
        <taxon>Agaricineae</taxon>
        <taxon>Psathyrellaceae</taxon>
        <taxon>Coprinellus</taxon>
    </lineage>
</organism>
<keyword evidence="3" id="KW-1185">Reference proteome</keyword>
<accession>A0A4Y7SPN7</accession>
<proteinExistence type="predicted"/>
<dbReference type="EMBL" id="QPFP01000076">
    <property type="protein sequence ID" value="TEB23584.1"/>
    <property type="molecule type" value="Genomic_DNA"/>
</dbReference>
<evidence type="ECO:0000313" key="3">
    <source>
        <dbReference type="Proteomes" id="UP000298030"/>
    </source>
</evidence>
<dbReference type="AlphaFoldDB" id="A0A4Y7SPN7"/>
<feature type="compositionally biased region" description="Polar residues" evidence="1">
    <location>
        <begin position="53"/>
        <end position="64"/>
    </location>
</feature>
<feature type="region of interest" description="Disordered" evidence="1">
    <location>
        <begin position="1"/>
        <end position="64"/>
    </location>
</feature>
<protein>
    <submittedName>
        <fullName evidence="2">Uncharacterized protein</fullName>
    </submittedName>
</protein>
<gene>
    <name evidence="2" type="ORF">FA13DRAFT_1715261</name>
</gene>
<reference evidence="2 3" key="1">
    <citation type="journal article" date="2019" name="Nat. Ecol. Evol.">
        <title>Megaphylogeny resolves global patterns of mushroom evolution.</title>
        <authorList>
            <person name="Varga T."/>
            <person name="Krizsan K."/>
            <person name="Foldi C."/>
            <person name="Dima B."/>
            <person name="Sanchez-Garcia M."/>
            <person name="Sanchez-Ramirez S."/>
            <person name="Szollosi G.J."/>
            <person name="Szarkandi J.G."/>
            <person name="Papp V."/>
            <person name="Albert L."/>
            <person name="Andreopoulos W."/>
            <person name="Angelini C."/>
            <person name="Antonin V."/>
            <person name="Barry K.W."/>
            <person name="Bougher N.L."/>
            <person name="Buchanan P."/>
            <person name="Buyck B."/>
            <person name="Bense V."/>
            <person name="Catcheside P."/>
            <person name="Chovatia M."/>
            <person name="Cooper J."/>
            <person name="Damon W."/>
            <person name="Desjardin D."/>
            <person name="Finy P."/>
            <person name="Geml J."/>
            <person name="Haridas S."/>
            <person name="Hughes K."/>
            <person name="Justo A."/>
            <person name="Karasinski D."/>
            <person name="Kautmanova I."/>
            <person name="Kiss B."/>
            <person name="Kocsube S."/>
            <person name="Kotiranta H."/>
            <person name="LaButti K.M."/>
            <person name="Lechner B.E."/>
            <person name="Liimatainen K."/>
            <person name="Lipzen A."/>
            <person name="Lukacs Z."/>
            <person name="Mihaltcheva S."/>
            <person name="Morgado L.N."/>
            <person name="Niskanen T."/>
            <person name="Noordeloos M.E."/>
            <person name="Ohm R.A."/>
            <person name="Ortiz-Santana B."/>
            <person name="Ovrebo C."/>
            <person name="Racz N."/>
            <person name="Riley R."/>
            <person name="Savchenko A."/>
            <person name="Shiryaev A."/>
            <person name="Soop K."/>
            <person name="Spirin V."/>
            <person name="Szebenyi C."/>
            <person name="Tomsovsky M."/>
            <person name="Tulloss R.E."/>
            <person name="Uehling J."/>
            <person name="Grigoriev I.V."/>
            <person name="Vagvolgyi C."/>
            <person name="Papp T."/>
            <person name="Martin F.M."/>
            <person name="Miettinen O."/>
            <person name="Hibbett D.S."/>
            <person name="Nagy L.G."/>
        </authorList>
    </citation>
    <scope>NUCLEOTIDE SEQUENCE [LARGE SCALE GENOMIC DNA]</scope>
    <source>
        <strain evidence="2 3">FP101781</strain>
    </source>
</reference>
<name>A0A4Y7SPN7_COPMI</name>
<evidence type="ECO:0000313" key="2">
    <source>
        <dbReference type="EMBL" id="TEB23584.1"/>
    </source>
</evidence>
<feature type="compositionally biased region" description="Basic and acidic residues" evidence="1">
    <location>
        <begin position="21"/>
        <end position="37"/>
    </location>
</feature>
<comment type="caution">
    <text evidence="2">The sequence shown here is derived from an EMBL/GenBank/DDBJ whole genome shotgun (WGS) entry which is preliminary data.</text>
</comment>